<dbReference type="Pfam" id="PF00248">
    <property type="entry name" value="Aldo_ket_red"/>
    <property type="match status" value="1"/>
</dbReference>
<dbReference type="SUPFAM" id="SSF51430">
    <property type="entry name" value="NAD(P)-linked oxidoreductase"/>
    <property type="match status" value="1"/>
</dbReference>
<dbReference type="PROSITE" id="PS00798">
    <property type="entry name" value="ALDOKETO_REDUCTASE_1"/>
    <property type="match status" value="1"/>
</dbReference>
<dbReference type="EMBL" id="JAUDCF010000042">
    <property type="protein sequence ID" value="MDM8146665.1"/>
    <property type="molecule type" value="Genomic_DNA"/>
</dbReference>
<dbReference type="PIRSF" id="PIRSF000097">
    <property type="entry name" value="AKR"/>
    <property type="match status" value="1"/>
</dbReference>
<keyword evidence="2" id="KW-0521">NADP</keyword>
<feature type="chain" id="PRO_5046548742" evidence="4">
    <location>
        <begin position="26"/>
        <end position="318"/>
    </location>
</feature>
<keyword evidence="3" id="KW-0560">Oxidoreductase</keyword>
<dbReference type="InterPro" id="IPR018170">
    <property type="entry name" value="Aldo/ket_reductase_CS"/>
</dbReference>
<evidence type="ECO:0000313" key="7">
    <source>
        <dbReference type="Proteomes" id="UP001228403"/>
    </source>
</evidence>
<dbReference type="InterPro" id="IPR020471">
    <property type="entry name" value="AKR"/>
</dbReference>
<name>A0ABT7U808_9BACE</name>
<feature type="signal peptide" evidence="4">
    <location>
        <begin position="1"/>
        <end position="25"/>
    </location>
</feature>
<dbReference type="Gene3D" id="3.20.20.100">
    <property type="entry name" value="NADP-dependent oxidoreductase domain"/>
    <property type="match status" value="1"/>
</dbReference>
<feature type="domain" description="NADP-dependent oxidoreductase" evidence="5">
    <location>
        <begin position="64"/>
        <end position="293"/>
    </location>
</feature>
<gene>
    <name evidence="6" type="ORF">QUW02_12170</name>
</gene>
<evidence type="ECO:0000256" key="4">
    <source>
        <dbReference type="SAM" id="SignalP"/>
    </source>
</evidence>
<keyword evidence="4" id="KW-0732">Signal</keyword>
<dbReference type="InterPro" id="IPR023210">
    <property type="entry name" value="NADP_OxRdtase_dom"/>
</dbReference>
<protein>
    <submittedName>
        <fullName evidence="6">Aldo/keto reductase</fullName>
    </submittedName>
</protein>
<reference evidence="6 7" key="1">
    <citation type="submission" date="2023-06" db="EMBL/GenBank/DDBJ databases">
        <authorList>
            <person name="Zeman M."/>
            <person name="Kubasova T."/>
            <person name="Jahodarova E."/>
            <person name="Nykrynova M."/>
            <person name="Rychlik I."/>
        </authorList>
    </citation>
    <scope>NUCLEOTIDE SEQUENCE [LARGE SCALE GENOMIC DNA]</scope>
    <source>
        <strain evidence="6 7">ET4</strain>
    </source>
</reference>
<comment type="caution">
    <text evidence="6">The sequence shown here is derived from an EMBL/GenBank/DDBJ whole genome shotgun (WGS) entry which is preliminary data.</text>
</comment>
<dbReference type="PANTHER" id="PTHR43827">
    <property type="entry name" value="2,5-DIKETO-D-GLUCONIC ACID REDUCTASE"/>
    <property type="match status" value="1"/>
</dbReference>
<evidence type="ECO:0000313" key="6">
    <source>
        <dbReference type="EMBL" id="MDM8146665.1"/>
    </source>
</evidence>
<keyword evidence="7" id="KW-1185">Reference proteome</keyword>
<evidence type="ECO:0000259" key="5">
    <source>
        <dbReference type="Pfam" id="PF00248"/>
    </source>
</evidence>
<dbReference type="PANTHER" id="PTHR43827:SF3">
    <property type="entry name" value="NADP-DEPENDENT OXIDOREDUCTASE DOMAIN-CONTAINING PROTEIN"/>
    <property type="match status" value="1"/>
</dbReference>
<sequence>MNRLKKIIFSAILLIGALCAMNAQEKTTTAGVPVVKLNNGVEMPRFGLGTFLQGSNEICKQSCLTALRAGYRHIDTAHAYYDEEGVGEAVKESGIPREEIWITSKLWPTEYGEDKTLKAIDKMLARLQTDYIDLLYVHQPVGDFVGAWKDMEKAVQMGKVRALGISNFDANDEVFNEIMEKSTIKPTVLQIECHPYAQRTEMRKKAAKYGIQVECWYPLGGAQSQGLLLRDSVIKKIADNHGKSPAQIILRWHIQEGFSVIPGATNPDYIKENIQIFDFALNDDEMQQIRSLNKEQRIFNATLDDVKRMVWGTKTIRH</sequence>
<dbReference type="InterPro" id="IPR036812">
    <property type="entry name" value="NAD(P)_OxRdtase_dom_sf"/>
</dbReference>
<dbReference type="Proteomes" id="UP001228403">
    <property type="component" value="Unassembled WGS sequence"/>
</dbReference>
<dbReference type="PRINTS" id="PR00069">
    <property type="entry name" value="ALDKETRDTASE"/>
</dbReference>
<evidence type="ECO:0000256" key="1">
    <source>
        <dbReference type="ARBA" id="ARBA00007905"/>
    </source>
</evidence>
<proteinExistence type="inferred from homology"/>
<reference evidence="7" key="2">
    <citation type="submission" date="2023-07" db="EMBL/GenBank/DDBJ databases">
        <title>Identification and characterization of horizontal gene transfer across gut microbiota members of farm animals based on homology search.</title>
        <authorList>
            <person name="Schwarzerova J."/>
            <person name="Nykrynova M."/>
            <person name="Jureckova K."/>
            <person name="Cejkova D."/>
            <person name="Rychlik I."/>
        </authorList>
    </citation>
    <scope>NUCLEOTIDE SEQUENCE [LARGE SCALE GENOMIC DNA]</scope>
    <source>
        <strain evidence="7">ET4</strain>
    </source>
</reference>
<evidence type="ECO:0000256" key="2">
    <source>
        <dbReference type="ARBA" id="ARBA00022857"/>
    </source>
</evidence>
<dbReference type="PROSITE" id="PS00062">
    <property type="entry name" value="ALDOKETO_REDUCTASE_2"/>
    <property type="match status" value="1"/>
</dbReference>
<accession>A0ABT7U808</accession>
<comment type="similarity">
    <text evidence="1">Belongs to the aldo/keto reductase family.</text>
</comment>
<evidence type="ECO:0000256" key="3">
    <source>
        <dbReference type="ARBA" id="ARBA00023002"/>
    </source>
</evidence>
<organism evidence="6 7">
    <name type="scientific">Bacteroides eggerthii</name>
    <dbReference type="NCBI Taxonomy" id="28111"/>
    <lineage>
        <taxon>Bacteria</taxon>
        <taxon>Pseudomonadati</taxon>
        <taxon>Bacteroidota</taxon>
        <taxon>Bacteroidia</taxon>
        <taxon>Bacteroidales</taxon>
        <taxon>Bacteroidaceae</taxon>
        <taxon>Bacteroides</taxon>
    </lineage>
</organism>